<reference evidence="3" key="1">
    <citation type="submission" date="2021-09" db="EMBL/GenBank/DDBJ databases">
        <title>The genome of Mauremys mutica provides insights into the evolution of semi-aquatic lifestyle.</title>
        <authorList>
            <person name="Gong S."/>
            <person name="Gao Y."/>
        </authorList>
    </citation>
    <scope>NUCLEOTIDE SEQUENCE</scope>
    <source>
        <strain evidence="3">MM-2020</strain>
        <tissue evidence="3">Muscle</tissue>
    </source>
</reference>
<sequence length="154" mass="17325">MDAVGDQPPERVTITPKSLASTLMGNQSSRISDLLLRALDNLSQEDLKRFKDKLSHSDFEGKGNIPRGRRENADRIDTKNLLMEFYSGDAAVDVTIEVFTQINLQDSAAKLREEREKGKKPKVTVKPVSLPQESAPGRQQQEQEKQADSRNDKF</sequence>
<evidence type="ECO:0000259" key="2">
    <source>
        <dbReference type="PROSITE" id="PS50824"/>
    </source>
</evidence>
<dbReference type="Pfam" id="PF02758">
    <property type="entry name" value="PYRIN"/>
    <property type="match status" value="1"/>
</dbReference>
<dbReference type="InterPro" id="IPR011029">
    <property type="entry name" value="DEATH-like_dom_sf"/>
</dbReference>
<feature type="compositionally biased region" description="Basic and acidic residues" evidence="1">
    <location>
        <begin position="141"/>
        <end position="154"/>
    </location>
</feature>
<protein>
    <recommendedName>
        <fullName evidence="2">Pyrin domain-containing protein</fullName>
    </recommendedName>
</protein>
<dbReference type="SUPFAM" id="SSF47986">
    <property type="entry name" value="DEATH domain"/>
    <property type="match status" value="1"/>
</dbReference>
<feature type="domain" description="Pyrin" evidence="2">
    <location>
        <begin position="24"/>
        <end position="117"/>
    </location>
</feature>
<dbReference type="InterPro" id="IPR004020">
    <property type="entry name" value="DAPIN"/>
</dbReference>
<accession>A0A9D3X3R3</accession>
<organism evidence="3 4">
    <name type="scientific">Mauremys mutica</name>
    <name type="common">yellowpond turtle</name>
    <dbReference type="NCBI Taxonomy" id="74926"/>
    <lineage>
        <taxon>Eukaryota</taxon>
        <taxon>Metazoa</taxon>
        <taxon>Chordata</taxon>
        <taxon>Craniata</taxon>
        <taxon>Vertebrata</taxon>
        <taxon>Euteleostomi</taxon>
        <taxon>Archelosauria</taxon>
        <taxon>Testudinata</taxon>
        <taxon>Testudines</taxon>
        <taxon>Cryptodira</taxon>
        <taxon>Durocryptodira</taxon>
        <taxon>Testudinoidea</taxon>
        <taxon>Geoemydidae</taxon>
        <taxon>Geoemydinae</taxon>
        <taxon>Mauremys</taxon>
    </lineage>
</organism>
<evidence type="ECO:0000313" key="3">
    <source>
        <dbReference type="EMBL" id="KAH1172232.1"/>
    </source>
</evidence>
<evidence type="ECO:0000256" key="1">
    <source>
        <dbReference type="SAM" id="MobiDB-lite"/>
    </source>
</evidence>
<name>A0A9D3X3R3_9SAUR</name>
<dbReference type="SMART" id="SM01289">
    <property type="entry name" value="PYRIN"/>
    <property type="match status" value="1"/>
</dbReference>
<feature type="region of interest" description="Disordered" evidence="1">
    <location>
        <begin position="112"/>
        <end position="154"/>
    </location>
</feature>
<evidence type="ECO:0000313" key="4">
    <source>
        <dbReference type="Proteomes" id="UP000827986"/>
    </source>
</evidence>
<keyword evidence="4" id="KW-1185">Reference proteome</keyword>
<feature type="region of interest" description="Disordered" evidence="1">
    <location>
        <begin position="1"/>
        <end position="20"/>
    </location>
</feature>
<dbReference type="AlphaFoldDB" id="A0A9D3X3R3"/>
<dbReference type="Gene3D" id="1.10.533.10">
    <property type="entry name" value="Death Domain, Fas"/>
    <property type="match status" value="1"/>
</dbReference>
<dbReference type="EMBL" id="JAHDVG010000483">
    <property type="protein sequence ID" value="KAH1172232.1"/>
    <property type="molecule type" value="Genomic_DNA"/>
</dbReference>
<gene>
    <name evidence="3" type="ORF">KIL84_007850</name>
</gene>
<dbReference type="PROSITE" id="PS50824">
    <property type="entry name" value="DAPIN"/>
    <property type="match status" value="1"/>
</dbReference>
<dbReference type="Proteomes" id="UP000827986">
    <property type="component" value="Unassembled WGS sequence"/>
</dbReference>
<dbReference type="CDD" id="cd08321">
    <property type="entry name" value="Pyrin_ASC-like"/>
    <property type="match status" value="1"/>
</dbReference>
<comment type="caution">
    <text evidence="3">The sequence shown here is derived from an EMBL/GenBank/DDBJ whole genome shotgun (WGS) entry which is preliminary data.</text>
</comment>
<proteinExistence type="predicted"/>